<reference evidence="4" key="1">
    <citation type="submission" date="2016-04" db="EMBL/GenBank/DDBJ databases">
        <authorList>
            <person name="Guldener U."/>
            <person name="Guldener U."/>
        </authorList>
    </citation>
    <scope>NUCLEOTIDE SEQUENCE [LARGE SCALE GENOMIC DNA]</scope>
    <source>
        <strain evidence="4">UB2112</strain>
    </source>
</reference>
<dbReference type="EMBL" id="LT558140">
    <property type="protein sequence ID" value="SAM86550.1"/>
    <property type="molecule type" value="Genomic_DNA"/>
</dbReference>
<dbReference type="InterPro" id="IPR027434">
    <property type="entry name" value="Homing_endonucl"/>
</dbReference>
<dbReference type="InterPro" id="IPR004860">
    <property type="entry name" value="LAGLIDADG_dom"/>
</dbReference>
<proteinExistence type="predicted"/>
<comment type="function">
    <text evidence="1">Mitochondrial DNA endonuclease involved in intron homing.</text>
</comment>
<dbReference type="SUPFAM" id="SSF55608">
    <property type="entry name" value="Homing endonucleases"/>
    <property type="match status" value="1"/>
</dbReference>
<evidence type="ECO:0000313" key="3">
    <source>
        <dbReference type="EMBL" id="SAM86550.1"/>
    </source>
</evidence>
<dbReference type="Proteomes" id="UP000179920">
    <property type="component" value="Mitochondrion MITO"/>
</dbReference>
<geneLocation type="mitochondrion" evidence="3"/>
<dbReference type="AlphaFoldDB" id="A0A1K0GEN7"/>
<keyword evidence="3" id="KW-0255">Endonuclease</keyword>
<dbReference type="GO" id="GO:0004519">
    <property type="term" value="F:endonuclease activity"/>
    <property type="evidence" value="ECO:0007669"/>
    <property type="project" value="UniProtKB-KW"/>
</dbReference>
<evidence type="ECO:0000259" key="2">
    <source>
        <dbReference type="Pfam" id="PF03161"/>
    </source>
</evidence>
<keyword evidence="3" id="KW-0378">Hydrolase</keyword>
<keyword evidence="3" id="KW-0540">Nuclease</keyword>
<dbReference type="Pfam" id="PF03161">
    <property type="entry name" value="LAGLIDADG_2"/>
    <property type="match status" value="1"/>
</dbReference>
<name>A0A1K0GEN7_9BASI</name>
<sequence>MNISLMSSSSVIVLSKEQRDVLTGGAKPRLEMLICFDLLLQRAKPSVLQIEQTYPKHEQYVLYLYSVFISLMKNGNVPKVQHRKPDKRTGKIYSTIRFSTRHLPCLNEFFDLFYIPDGMGKYKKTVPKIIKHYLTPVGLAHWIIDDGHRSFYNQTLLNTNSFTYP</sequence>
<evidence type="ECO:0000256" key="1">
    <source>
        <dbReference type="ARBA" id="ARBA00002670"/>
    </source>
</evidence>
<evidence type="ECO:0000313" key="4">
    <source>
        <dbReference type="Proteomes" id="UP000179920"/>
    </source>
</evidence>
<protein>
    <submittedName>
        <fullName evidence="3">Intron-encoded LAGLIDADG endonuclease</fullName>
    </submittedName>
</protein>
<feature type="domain" description="Homing endonuclease LAGLIDADG" evidence="2">
    <location>
        <begin position="48"/>
        <end position="164"/>
    </location>
</feature>
<accession>A0A1K0GEN7</accession>
<dbReference type="Gene3D" id="3.10.28.10">
    <property type="entry name" value="Homing endonucleases"/>
    <property type="match status" value="2"/>
</dbReference>
<gene>
    <name evidence="3" type="ORF">UBRO_21228</name>
</gene>
<organism evidence="3 4">
    <name type="scientific">Ustilago bromivora</name>
    <dbReference type="NCBI Taxonomy" id="307758"/>
    <lineage>
        <taxon>Eukaryota</taxon>
        <taxon>Fungi</taxon>
        <taxon>Dikarya</taxon>
        <taxon>Basidiomycota</taxon>
        <taxon>Ustilaginomycotina</taxon>
        <taxon>Ustilaginomycetes</taxon>
        <taxon>Ustilaginales</taxon>
        <taxon>Ustilaginaceae</taxon>
        <taxon>Ustilago</taxon>
    </lineage>
</organism>